<protein>
    <submittedName>
        <fullName evidence="1">Uncharacterized protein</fullName>
    </submittedName>
</protein>
<dbReference type="AlphaFoldDB" id="A0A385SIB3"/>
<dbReference type="EMBL" id="CP032382">
    <property type="protein sequence ID" value="AYB30037.1"/>
    <property type="molecule type" value="Genomic_DNA"/>
</dbReference>
<proteinExistence type="predicted"/>
<accession>A0A385SIB3</accession>
<evidence type="ECO:0000313" key="1">
    <source>
        <dbReference type="EMBL" id="AYB30037.1"/>
    </source>
</evidence>
<organism evidence="1 2">
    <name type="scientific">Chryseolinea soli</name>
    <dbReference type="NCBI Taxonomy" id="2321403"/>
    <lineage>
        <taxon>Bacteria</taxon>
        <taxon>Pseudomonadati</taxon>
        <taxon>Bacteroidota</taxon>
        <taxon>Cytophagia</taxon>
        <taxon>Cytophagales</taxon>
        <taxon>Fulvivirgaceae</taxon>
        <taxon>Chryseolinea</taxon>
    </lineage>
</organism>
<reference evidence="2" key="1">
    <citation type="submission" date="2018-09" db="EMBL/GenBank/DDBJ databases">
        <title>Chryseolinea sp. KIS68-18 isolated from soil.</title>
        <authorList>
            <person name="Weon H.-Y."/>
            <person name="Kwon S.-W."/>
            <person name="Lee S.A."/>
        </authorList>
    </citation>
    <scope>NUCLEOTIDE SEQUENCE [LARGE SCALE GENOMIC DNA]</scope>
    <source>
        <strain evidence="2">KIS68-18</strain>
    </source>
</reference>
<name>A0A385SIB3_9BACT</name>
<dbReference type="Proteomes" id="UP000266183">
    <property type="component" value="Chromosome"/>
</dbReference>
<gene>
    <name evidence="1" type="ORF">D4L85_05345</name>
</gene>
<sequence>MAQDTHYWTQQFGTHAALLSGSSVAASDDNSVVYYNPAAMSFLDSTSIFRERHGTAGAPATTPSSL</sequence>
<keyword evidence="2" id="KW-1185">Reference proteome</keyword>
<dbReference type="KEGG" id="chk:D4L85_05345"/>
<dbReference type="Gene3D" id="2.40.160.60">
    <property type="entry name" value="Outer membrane protein transport protein (OMPP1/FadL/TodX)"/>
    <property type="match status" value="1"/>
</dbReference>
<evidence type="ECO:0000313" key="2">
    <source>
        <dbReference type="Proteomes" id="UP000266183"/>
    </source>
</evidence>